<proteinExistence type="predicted"/>
<name>A0AAN8INF4_9EURO</name>
<dbReference type="AlphaFoldDB" id="A0AAN8INF4"/>
<feature type="region of interest" description="Disordered" evidence="1">
    <location>
        <begin position="1"/>
        <end position="21"/>
    </location>
</feature>
<feature type="region of interest" description="Disordered" evidence="1">
    <location>
        <begin position="35"/>
        <end position="85"/>
    </location>
</feature>
<keyword evidence="3" id="KW-1185">Reference proteome</keyword>
<dbReference type="Proteomes" id="UP001316803">
    <property type="component" value="Unassembled WGS sequence"/>
</dbReference>
<gene>
    <name evidence="2" type="ORF">OHC33_004684</name>
</gene>
<feature type="compositionally biased region" description="Basic and acidic residues" evidence="1">
    <location>
        <begin position="63"/>
        <end position="76"/>
    </location>
</feature>
<accession>A0AAN8INF4</accession>
<reference evidence="2 3" key="1">
    <citation type="submission" date="2022-12" db="EMBL/GenBank/DDBJ databases">
        <title>Genomic features and morphological characterization of a novel Knufia sp. strain isolated from spacecraft assembly facility.</title>
        <authorList>
            <person name="Teixeira M."/>
            <person name="Chander A.M."/>
            <person name="Stajich J.E."/>
            <person name="Venkateswaran K."/>
        </authorList>
    </citation>
    <scope>NUCLEOTIDE SEQUENCE [LARGE SCALE GENOMIC DNA]</scope>
    <source>
        <strain evidence="2 3">FJI-L2-BK-P2</strain>
    </source>
</reference>
<evidence type="ECO:0000313" key="3">
    <source>
        <dbReference type="Proteomes" id="UP001316803"/>
    </source>
</evidence>
<evidence type="ECO:0000256" key="1">
    <source>
        <dbReference type="SAM" id="MobiDB-lite"/>
    </source>
</evidence>
<protein>
    <submittedName>
        <fullName evidence="2">Uncharacterized protein</fullName>
    </submittedName>
</protein>
<organism evidence="2 3">
    <name type="scientific">Knufia fluminis</name>
    <dbReference type="NCBI Taxonomy" id="191047"/>
    <lineage>
        <taxon>Eukaryota</taxon>
        <taxon>Fungi</taxon>
        <taxon>Dikarya</taxon>
        <taxon>Ascomycota</taxon>
        <taxon>Pezizomycotina</taxon>
        <taxon>Eurotiomycetes</taxon>
        <taxon>Chaetothyriomycetidae</taxon>
        <taxon>Chaetothyriales</taxon>
        <taxon>Trichomeriaceae</taxon>
        <taxon>Knufia</taxon>
    </lineage>
</organism>
<sequence length="292" mass="32926">MAFREGAQVSKKYEREQSSSIVSIDSEAPIWPQLRKRAAKKARKQEDVGQSEADDSSASHVPKTADKRKFYQERSRGRPNSNPLVDLSNTRNFKVIIGDSIIVNDVKPSKPALEYLDKMLAGAAVYGRSLSIKDRTGFRDESWRIFIVDEANARNNAKNKGYSFEITISSAGGIDTESKARKVAEQFCRIWERLPYSWPAGTQRRPYVEHVARALPDYKVQLTNVQSYPRTGGGTALRVTYQLISPTDGTRKERRCWITPSSLDTKITIPDVTQNVDVAQRSIFLPVRSPKT</sequence>
<comment type="caution">
    <text evidence="2">The sequence shown here is derived from an EMBL/GenBank/DDBJ whole genome shotgun (WGS) entry which is preliminary data.</text>
</comment>
<evidence type="ECO:0000313" key="2">
    <source>
        <dbReference type="EMBL" id="KAK5954112.1"/>
    </source>
</evidence>
<dbReference type="EMBL" id="JAKLMC020000009">
    <property type="protein sequence ID" value="KAK5954112.1"/>
    <property type="molecule type" value="Genomic_DNA"/>
</dbReference>